<dbReference type="AlphaFoldDB" id="A0AAU9EKP3"/>
<dbReference type="EMBL" id="AP028654">
    <property type="protein sequence ID" value="BEP30168.1"/>
    <property type="molecule type" value="Genomic_DNA"/>
</dbReference>
<dbReference type="PROSITE" id="PS51354">
    <property type="entry name" value="GLUTAREDOXIN_2"/>
    <property type="match status" value="1"/>
</dbReference>
<protein>
    <submittedName>
        <fullName evidence="1">Thioredoxin family protein</fullName>
    </submittedName>
</protein>
<evidence type="ECO:0000313" key="2">
    <source>
        <dbReference type="Proteomes" id="UP001321786"/>
    </source>
</evidence>
<evidence type="ECO:0000313" key="1">
    <source>
        <dbReference type="EMBL" id="BEP30168.1"/>
    </source>
</evidence>
<gene>
    <name evidence="1" type="ORF">HLPR_24990</name>
</gene>
<name>A0AAU9EKP3_9FIRM</name>
<dbReference type="SUPFAM" id="SSF52833">
    <property type="entry name" value="Thioredoxin-like"/>
    <property type="match status" value="1"/>
</dbReference>
<dbReference type="CDD" id="cd01659">
    <property type="entry name" value="TRX_superfamily"/>
    <property type="match status" value="1"/>
</dbReference>
<dbReference type="InterPro" id="IPR036249">
    <property type="entry name" value="Thioredoxin-like_sf"/>
</dbReference>
<accession>A0AAU9EKP3</accession>
<dbReference type="Proteomes" id="UP001321786">
    <property type="component" value="Chromosome"/>
</dbReference>
<reference evidence="1 2" key="1">
    <citation type="submission" date="2023-08" db="EMBL/GenBank/DDBJ databases">
        <title>Helicovermis profunda gen. nov., sp. nov., a novel mesophilic, fermentative bacterium within the Bacillota from a deep-sea hydrothermal vent chimney.</title>
        <authorList>
            <person name="Miyazaki U."/>
            <person name="Mizutani D."/>
            <person name="Hashimoto Y."/>
            <person name="Tame A."/>
            <person name="Sawayama S."/>
            <person name="Miyazaki J."/>
            <person name="Takai K."/>
            <person name="Nakagawa S."/>
        </authorList>
    </citation>
    <scope>NUCLEOTIDE SEQUENCE [LARGE SCALE GENOMIC DNA]</scope>
    <source>
        <strain evidence="1 2">S502</strain>
    </source>
</reference>
<keyword evidence="2" id="KW-1185">Reference proteome</keyword>
<dbReference type="KEGG" id="hprf:HLPR_24990"/>
<sequence>MIKKLYNKGIKFEKFILNDESKHKEIMLKFSDNSSIDEGLKNEIELLNIKTKILVFGELWCPDCTVNISALQILSKFNKKIEFRILPRNGFENDIKELTGLDEVKIPTIIVMNNTYKIKGQFIERPQEILELENEENQVKRIVNMKEYRNGLYIGETIKEIIEIIKRDL</sequence>
<organism evidence="1 2">
    <name type="scientific">Helicovermis profundi</name>
    <dbReference type="NCBI Taxonomy" id="3065157"/>
    <lineage>
        <taxon>Bacteria</taxon>
        <taxon>Bacillati</taxon>
        <taxon>Bacillota</taxon>
        <taxon>Clostridia</taxon>
        <taxon>Helicovermis</taxon>
    </lineage>
</organism>
<dbReference type="Pfam" id="PF14595">
    <property type="entry name" value="Thioredoxin_9"/>
    <property type="match status" value="1"/>
</dbReference>
<dbReference type="Gene3D" id="3.40.30.10">
    <property type="entry name" value="Glutaredoxin"/>
    <property type="match status" value="1"/>
</dbReference>
<proteinExistence type="predicted"/>
<dbReference type="RefSeq" id="WP_338535767.1">
    <property type="nucleotide sequence ID" value="NZ_AP028654.1"/>
</dbReference>